<feature type="region of interest" description="Disordered" evidence="1">
    <location>
        <begin position="194"/>
        <end position="231"/>
    </location>
</feature>
<feature type="region of interest" description="Disordered" evidence="1">
    <location>
        <begin position="639"/>
        <end position="663"/>
    </location>
</feature>
<proteinExistence type="predicted"/>
<feature type="region of interest" description="Disordered" evidence="1">
    <location>
        <begin position="306"/>
        <end position="333"/>
    </location>
</feature>
<feature type="compositionally biased region" description="Low complexity" evidence="1">
    <location>
        <begin position="528"/>
        <end position="557"/>
    </location>
</feature>
<dbReference type="Proteomes" id="UP001465976">
    <property type="component" value="Unassembled WGS sequence"/>
</dbReference>
<evidence type="ECO:0000313" key="3">
    <source>
        <dbReference type="Proteomes" id="UP001465976"/>
    </source>
</evidence>
<sequence>MGFKVISRRDITPHSTSTLLQADCRIFEDGGYTATSAFPTPREASRLEPTFVQSSVEGLAIPNATREETLQCLPFSPMPRTSLFLVNPNASASHSWTATAKHSVPLAKEVTVQPTSTTPFANGSHPLPPFARSNSVPIAENDAGNAQGLSPVDRADEEAQLPISPLHPPNDATPVHGGFFDPVSVIPYEPFGSKNGTLKPSLPQQKRRPPHIAVESEPETSHDEWDSRPFSFIGPLPSPAWSVFSQGPDAIDERNRAPTSSPSFQIEWAAGSVLSPFTDAFPAHLFGPPSPRTPTNPAVVEVESAGEGEISKEVERSTANSSPPILEGEDKSGVEVPVTFPELQKTNKQTDIATPQREDEQDFLARYPDVADIDHKFLTNPLPPSTVPIPVLSSSTQNRGRESQNNETVGTLRRLLGTAENNAKVVPSNAQGAAIGVQGIIGAAEGRVGHEGESVIQTSRTTTPYLRHPQVRPSTSHLVGETRVSKPTSVLQEALPPMQLRPRGITQPQPRSQSMYHVQQPPPPPRLVVPVHGHSPSLQMSPATSSSPSTSPYPLTPRDVDPFHSPIHLYRPSPIPTPASSTLPPLRDPEYGAMSVKHQVPSYDAPEWRHPAASWNPHAELRSLTSSPTVLNPNGPIPYQVHNQHYPPPRPRPRQMYEGPDPTFASRSTWVGIPSSPMLDADLNRYSHYQSPAPFARRERADSLPTERPPPNDPYHRSQLPPAPLPDIRLAREFIPRRPQTPEGPVRPYHAPRQLVMPGSLQTPGPLPSLRARSFSADPRVMSSLIPDYLPPPPPIPRSINGHGKGASFGSSVERRHMNIHDGPGEREPTEDKKRSKSFLGKSLKKKAKSTKGK</sequence>
<organism evidence="2 3">
    <name type="scientific">Marasmius crinis-equi</name>
    <dbReference type="NCBI Taxonomy" id="585013"/>
    <lineage>
        <taxon>Eukaryota</taxon>
        <taxon>Fungi</taxon>
        <taxon>Dikarya</taxon>
        <taxon>Basidiomycota</taxon>
        <taxon>Agaricomycotina</taxon>
        <taxon>Agaricomycetes</taxon>
        <taxon>Agaricomycetidae</taxon>
        <taxon>Agaricales</taxon>
        <taxon>Marasmiineae</taxon>
        <taxon>Marasmiaceae</taxon>
        <taxon>Marasmius</taxon>
    </lineage>
</organism>
<feature type="compositionally biased region" description="Basic residues" evidence="1">
    <location>
        <begin position="843"/>
        <end position="854"/>
    </location>
</feature>
<comment type="caution">
    <text evidence="2">The sequence shown here is derived from an EMBL/GenBank/DDBJ whole genome shotgun (WGS) entry which is preliminary data.</text>
</comment>
<protein>
    <submittedName>
        <fullName evidence="2">Uncharacterized protein</fullName>
    </submittedName>
</protein>
<feature type="compositionally biased region" description="Polar residues" evidence="1">
    <location>
        <begin position="506"/>
        <end position="517"/>
    </location>
</feature>
<feature type="region of interest" description="Disordered" evidence="1">
    <location>
        <begin position="692"/>
        <end position="724"/>
    </location>
</feature>
<gene>
    <name evidence="2" type="ORF">V5O48_001183</name>
</gene>
<feature type="compositionally biased region" description="Polar residues" evidence="1">
    <location>
        <begin position="194"/>
        <end position="204"/>
    </location>
</feature>
<evidence type="ECO:0000313" key="2">
    <source>
        <dbReference type="EMBL" id="KAL0580807.1"/>
    </source>
</evidence>
<evidence type="ECO:0000256" key="1">
    <source>
        <dbReference type="SAM" id="MobiDB-lite"/>
    </source>
</evidence>
<name>A0ABR3FZ11_9AGAR</name>
<keyword evidence="3" id="KW-1185">Reference proteome</keyword>
<dbReference type="EMBL" id="JBAHYK010000022">
    <property type="protein sequence ID" value="KAL0580807.1"/>
    <property type="molecule type" value="Genomic_DNA"/>
</dbReference>
<reference evidence="2 3" key="1">
    <citation type="submission" date="2024-02" db="EMBL/GenBank/DDBJ databases">
        <title>A draft genome for the cacao thread blight pathogen Marasmius crinis-equi.</title>
        <authorList>
            <person name="Cohen S.P."/>
            <person name="Baruah I.K."/>
            <person name="Amoako-Attah I."/>
            <person name="Bukari Y."/>
            <person name="Meinhardt L.W."/>
            <person name="Bailey B.A."/>
        </authorList>
    </citation>
    <scope>NUCLEOTIDE SEQUENCE [LARGE SCALE GENOMIC DNA]</scope>
    <source>
        <strain evidence="2 3">GH-76</strain>
    </source>
</reference>
<feature type="compositionally biased region" description="Basic and acidic residues" evidence="1">
    <location>
        <begin position="813"/>
        <end position="834"/>
    </location>
</feature>
<feature type="region of interest" description="Disordered" evidence="1">
    <location>
        <begin position="466"/>
        <end position="560"/>
    </location>
</feature>
<feature type="region of interest" description="Disordered" evidence="1">
    <location>
        <begin position="788"/>
        <end position="854"/>
    </location>
</feature>
<accession>A0ABR3FZ11</accession>